<gene>
    <name evidence="2" type="ORF">P7D85_09890</name>
</gene>
<protein>
    <submittedName>
        <fullName evidence="2">YitT family protein</fullName>
    </submittedName>
</protein>
<keyword evidence="1" id="KW-1133">Transmembrane helix</keyword>
<accession>A0ABU3EYX3</accession>
<evidence type="ECO:0000313" key="3">
    <source>
        <dbReference type="Proteomes" id="UP001252875"/>
    </source>
</evidence>
<comment type="caution">
    <text evidence="2">The sequence shown here is derived from an EMBL/GenBank/DDBJ whole genome shotgun (WGS) entry which is preliminary data.</text>
</comment>
<proteinExistence type="predicted"/>
<dbReference type="RefSeq" id="WP_311823706.1">
    <property type="nucleotide sequence ID" value="NZ_JARPYF010000021.1"/>
</dbReference>
<keyword evidence="3" id="KW-1185">Reference proteome</keyword>
<organism evidence="2 3">
    <name type="scientific">Enterococcus hulanensis</name>
    <dbReference type="NCBI Taxonomy" id="2559929"/>
    <lineage>
        <taxon>Bacteria</taxon>
        <taxon>Bacillati</taxon>
        <taxon>Bacillota</taxon>
        <taxon>Bacilli</taxon>
        <taxon>Lactobacillales</taxon>
        <taxon>Enterococcaceae</taxon>
        <taxon>Enterococcus</taxon>
    </lineage>
</organism>
<evidence type="ECO:0000313" key="2">
    <source>
        <dbReference type="EMBL" id="MDT2600083.1"/>
    </source>
</evidence>
<name>A0ABU3EYX3_9ENTE</name>
<dbReference type="PANTHER" id="PTHR40078:SF1">
    <property type="entry name" value="INTEGRAL MEMBRANE PROTEIN"/>
    <property type="match status" value="1"/>
</dbReference>
<feature type="transmembrane region" description="Helical" evidence="1">
    <location>
        <begin position="25"/>
        <end position="47"/>
    </location>
</feature>
<dbReference type="InterPro" id="IPR038750">
    <property type="entry name" value="YczE/YyaS-like"/>
</dbReference>
<feature type="transmembrane region" description="Helical" evidence="1">
    <location>
        <begin position="123"/>
        <end position="143"/>
    </location>
</feature>
<dbReference type="Pfam" id="PF19700">
    <property type="entry name" value="DUF6198"/>
    <property type="match status" value="1"/>
</dbReference>
<dbReference type="EMBL" id="JARPYI010000004">
    <property type="protein sequence ID" value="MDT2600083.1"/>
    <property type="molecule type" value="Genomic_DNA"/>
</dbReference>
<reference evidence="2 3" key="1">
    <citation type="submission" date="2023-03" db="EMBL/GenBank/DDBJ databases">
        <authorList>
            <person name="Shen W."/>
            <person name="Cai J."/>
        </authorList>
    </citation>
    <scope>NUCLEOTIDE SEQUENCE [LARGE SCALE GENOMIC DNA]</scope>
    <source>
        <strain evidence="2 3">D6-4</strain>
    </source>
</reference>
<keyword evidence="1" id="KW-0812">Transmembrane</keyword>
<dbReference type="PANTHER" id="PTHR40078">
    <property type="entry name" value="INTEGRAL MEMBRANE PROTEIN-RELATED"/>
    <property type="match status" value="1"/>
</dbReference>
<feature type="transmembrane region" description="Helical" evidence="1">
    <location>
        <begin position="97"/>
        <end position="117"/>
    </location>
</feature>
<sequence length="221" mass="23667">MPNLCAKTAFESEDQVIKPNIAKQLFFAIMGTFIAAVGVRLIVVSGLGADAISTLVLGILQHVSLKFGTVSMLFNGIILIIIFFYDRKMIGIGSLINSFGLGFCLNILDWAGILHTIPNGTGYLSIIAGSIVFGCGTGIYLLADAGSAAYESLMILLKRGLKSSVKVARIILDAAIFLTGFLLGGHIGWGTLIVLLLMGPSLEMTLNQLPKLKFFRVQEVK</sequence>
<dbReference type="Proteomes" id="UP001252875">
    <property type="component" value="Unassembled WGS sequence"/>
</dbReference>
<evidence type="ECO:0000256" key="1">
    <source>
        <dbReference type="SAM" id="Phobius"/>
    </source>
</evidence>
<keyword evidence="1" id="KW-0472">Membrane</keyword>
<feature type="transmembrane region" description="Helical" evidence="1">
    <location>
        <begin position="67"/>
        <end position="85"/>
    </location>
</feature>